<proteinExistence type="predicted"/>
<sequence length="59" mass="6795">MTQKELQRAIENTQQDNKPMNNYSRAVVYVDGKIAAIITNNEIVQDDNVDVRLKPVYDN</sequence>
<reference evidence="1" key="1">
    <citation type="journal article" date="2022" name="Microorganisms">
        <title>Antibiotic Susceptibility, Resistance Gene Determinants and Corresponding Genomic Regions in Lactobacillus amylovorus Isolates Derived from Wild Boars and Domestic Pigs.</title>
        <authorList>
            <person name="Moravkova M."/>
            <person name="Kostovova I."/>
            <person name="Kavanova K."/>
            <person name="Pechar R."/>
            <person name="Stanek S."/>
            <person name="Brychta A."/>
            <person name="Zeman M."/>
            <person name="Kubasova T."/>
        </authorList>
    </citation>
    <scope>NUCLEOTIDE SEQUENCE</scope>
    <source>
        <strain evidence="1">M490A</strain>
    </source>
</reference>
<evidence type="ECO:0000313" key="1">
    <source>
        <dbReference type="EMBL" id="MDB6258006.1"/>
    </source>
</evidence>
<name>A0A9X3W493_LACAM</name>
<accession>A0A9X3W493</accession>
<reference evidence="1" key="2">
    <citation type="submission" date="2022-10" db="EMBL/GenBank/DDBJ databases">
        <authorList>
            <person name="Kostovova I."/>
            <person name="Moravkova M."/>
            <person name="Pechar R."/>
        </authorList>
    </citation>
    <scope>NUCLEOTIDE SEQUENCE</scope>
    <source>
        <strain evidence="1">M490A</strain>
    </source>
</reference>
<dbReference type="RefSeq" id="WP_271880749.1">
    <property type="nucleotide sequence ID" value="NZ_JAOTGY010000007.1"/>
</dbReference>
<dbReference type="AlphaFoldDB" id="A0A9X3W493"/>
<dbReference type="Proteomes" id="UP001141981">
    <property type="component" value="Unassembled WGS sequence"/>
</dbReference>
<gene>
    <name evidence="1" type="ORF">ODU72_04845</name>
</gene>
<dbReference type="EMBL" id="JAOTGY010000007">
    <property type="protein sequence ID" value="MDB6258006.1"/>
    <property type="molecule type" value="Genomic_DNA"/>
</dbReference>
<protein>
    <submittedName>
        <fullName evidence="1">Uncharacterized protein</fullName>
    </submittedName>
</protein>
<organism evidence="1 2">
    <name type="scientific">Lactobacillus amylovorus</name>
    <dbReference type="NCBI Taxonomy" id="1604"/>
    <lineage>
        <taxon>Bacteria</taxon>
        <taxon>Bacillati</taxon>
        <taxon>Bacillota</taxon>
        <taxon>Bacilli</taxon>
        <taxon>Lactobacillales</taxon>
        <taxon>Lactobacillaceae</taxon>
        <taxon>Lactobacillus</taxon>
    </lineage>
</organism>
<evidence type="ECO:0000313" key="2">
    <source>
        <dbReference type="Proteomes" id="UP001141981"/>
    </source>
</evidence>
<comment type="caution">
    <text evidence="1">The sequence shown here is derived from an EMBL/GenBank/DDBJ whole genome shotgun (WGS) entry which is preliminary data.</text>
</comment>